<evidence type="ECO:0000313" key="2">
    <source>
        <dbReference type="Proteomes" id="UP000077177"/>
    </source>
</evidence>
<organism evidence="1 2">
    <name type="scientific">Flavisolibacter tropicus</name>
    <dbReference type="NCBI Taxonomy" id="1492898"/>
    <lineage>
        <taxon>Bacteria</taxon>
        <taxon>Pseudomonadati</taxon>
        <taxon>Bacteroidota</taxon>
        <taxon>Chitinophagia</taxon>
        <taxon>Chitinophagales</taxon>
        <taxon>Chitinophagaceae</taxon>
        <taxon>Flavisolibacter</taxon>
    </lineage>
</organism>
<dbReference type="AlphaFoldDB" id="A0A172TV96"/>
<name>A0A172TV96_9BACT</name>
<protein>
    <submittedName>
        <fullName evidence="1">Uncharacterized protein</fullName>
    </submittedName>
</protein>
<keyword evidence="2" id="KW-1185">Reference proteome</keyword>
<dbReference type="Proteomes" id="UP000077177">
    <property type="component" value="Chromosome"/>
</dbReference>
<dbReference type="KEGG" id="fla:SY85_10725"/>
<evidence type="ECO:0000313" key="1">
    <source>
        <dbReference type="EMBL" id="ANE50906.1"/>
    </source>
</evidence>
<gene>
    <name evidence="1" type="ORF">SY85_10725</name>
</gene>
<proteinExistence type="predicted"/>
<reference evidence="1 2" key="2">
    <citation type="journal article" date="2016" name="Int. J. Syst. Evol. Microbiol.">
        <title>Flavisolibacter tropicus sp. nov., isolated from tropical soil.</title>
        <authorList>
            <person name="Lee J.J."/>
            <person name="Kang M.S."/>
            <person name="Kim G.S."/>
            <person name="Lee C.S."/>
            <person name="Lim S."/>
            <person name="Lee J."/>
            <person name="Roh S.H."/>
            <person name="Kang H."/>
            <person name="Ha J.M."/>
            <person name="Bae S."/>
            <person name="Jung H.Y."/>
            <person name="Kim M.K."/>
        </authorList>
    </citation>
    <scope>NUCLEOTIDE SEQUENCE [LARGE SCALE GENOMIC DNA]</scope>
    <source>
        <strain evidence="1 2">LCS9</strain>
    </source>
</reference>
<dbReference type="EMBL" id="CP011390">
    <property type="protein sequence ID" value="ANE50906.1"/>
    <property type="molecule type" value="Genomic_DNA"/>
</dbReference>
<reference evidence="2" key="1">
    <citation type="submission" date="2015-01" db="EMBL/GenBank/DDBJ databases">
        <title>Flavisolibacter sp./LCS9/ whole genome sequencing.</title>
        <authorList>
            <person name="Kim M.K."/>
            <person name="Srinivasan S."/>
            <person name="Lee J.-J."/>
        </authorList>
    </citation>
    <scope>NUCLEOTIDE SEQUENCE [LARGE SCALE GENOMIC DNA]</scope>
    <source>
        <strain evidence="2">LCS9</strain>
    </source>
</reference>
<accession>A0A172TV96</accession>
<sequence>MDDCTPLLVQPQHKAKRNTNNGVKTLISNWQAYHPEKPQISLNSLGEYDFSENGVFITNGDMQQIIKRIHQVIEEDKS</sequence>